<evidence type="ECO:0000313" key="3">
    <source>
        <dbReference type="Proteomes" id="UP000246464"/>
    </source>
</evidence>
<dbReference type="AlphaFoldDB" id="A0A2U9BS66"/>
<dbReference type="Proteomes" id="UP000246464">
    <property type="component" value="Chromosome 8"/>
</dbReference>
<accession>A0A2U9BS66</accession>
<name>A0A2U9BS66_SCOMX</name>
<organism evidence="2 3">
    <name type="scientific">Scophthalmus maximus</name>
    <name type="common">Turbot</name>
    <name type="synonym">Psetta maxima</name>
    <dbReference type="NCBI Taxonomy" id="52904"/>
    <lineage>
        <taxon>Eukaryota</taxon>
        <taxon>Metazoa</taxon>
        <taxon>Chordata</taxon>
        <taxon>Craniata</taxon>
        <taxon>Vertebrata</taxon>
        <taxon>Euteleostomi</taxon>
        <taxon>Actinopterygii</taxon>
        <taxon>Neopterygii</taxon>
        <taxon>Teleostei</taxon>
        <taxon>Neoteleostei</taxon>
        <taxon>Acanthomorphata</taxon>
        <taxon>Carangaria</taxon>
        <taxon>Pleuronectiformes</taxon>
        <taxon>Pleuronectoidei</taxon>
        <taxon>Scophthalmidae</taxon>
        <taxon>Scophthalmus</taxon>
    </lineage>
</organism>
<gene>
    <name evidence="2" type="ORF">SMAX5B_004945</name>
</gene>
<evidence type="ECO:0000256" key="1">
    <source>
        <dbReference type="SAM" id="MobiDB-lite"/>
    </source>
</evidence>
<feature type="region of interest" description="Disordered" evidence="1">
    <location>
        <begin position="29"/>
        <end position="57"/>
    </location>
</feature>
<dbReference type="EMBL" id="CP026250">
    <property type="protein sequence ID" value="AWP06436.1"/>
    <property type="molecule type" value="Genomic_DNA"/>
</dbReference>
<keyword evidence="3" id="KW-1185">Reference proteome</keyword>
<proteinExistence type="predicted"/>
<protein>
    <submittedName>
        <fullName evidence="2">Uncharacterized protein</fullName>
    </submittedName>
</protein>
<sequence length="57" mass="6680">MRAQVPERCRASALEKLYSKLYMKKSRTWRLSATDQSTETKRSPSTAREAGQQRTRF</sequence>
<evidence type="ECO:0000313" key="2">
    <source>
        <dbReference type="EMBL" id="AWP06436.1"/>
    </source>
</evidence>
<reference evidence="2 3" key="1">
    <citation type="submission" date="2017-12" db="EMBL/GenBank/DDBJ databases">
        <title>Integrating genomic resources of turbot (Scophthalmus maximus) in depth evaluation of genetic and physical mapping variation across individuals.</title>
        <authorList>
            <person name="Martinez P."/>
        </authorList>
    </citation>
    <scope>NUCLEOTIDE SEQUENCE [LARGE SCALE GENOMIC DNA]</scope>
</reference>